<evidence type="ECO:0000313" key="1">
    <source>
        <dbReference type="EMBL" id="EUC27092.1"/>
    </source>
</evidence>
<dbReference type="GeneID" id="19150368"/>
<feature type="non-terminal residue" evidence="1">
    <location>
        <position position="51"/>
    </location>
</feature>
<name>W6XJ20_COCC2</name>
<proteinExistence type="predicted"/>
<reference evidence="1 2" key="1">
    <citation type="journal article" date="2013" name="PLoS Genet.">
        <title>Comparative genome structure, secondary metabolite, and effector coding capacity across Cochliobolus pathogens.</title>
        <authorList>
            <person name="Condon B.J."/>
            <person name="Leng Y."/>
            <person name="Wu D."/>
            <person name="Bushley K.E."/>
            <person name="Ohm R.A."/>
            <person name="Otillar R."/>
            <person name="Martin J."/>
            <person name="Schackwitz W."/>
            <person name="Grimwood J."/>
            <person name="MohdZainudin N."/>
            <person name="Xue C."/>
            <person name="Wang R."/>
            <person name="Manning V.A."/>
            <person name="Dhillon B."/>
            <person name="Tu Z.J."/>
            <person name="Steffenson B.J."/>
            <person name="Salamov A."/>
            <person name="Sun H."/>
            <person name="Lowry S."/>
            <person name="LaButti K."/>
            <person name="Han J."/>
            <person name="Copeland A."/>
            <person name="Lindquist E."/>
            <person name="Barry K."/>
            <person name="Schmutz J."/>
            <person name="Baker S.E."/>
            <person name="Ciuffetti L.M."/>
            <person name="Grigoriev I.V."/>
            <person name="Zhong S."/>
            <person name="Turgeon B.G."/>
        </authorList>
    </citation>
    <scope>NUCLEOTIDE SEQUENCE [LARGE SCALE GENOMIC DNA]</scope>
    <source>
        <strain evidence="1 2">26-R-13</strain>
    </source>
</reference>
<accession>W6XJ20</accession>
<protein>
    <submittedName>
        <fullName evidence="1">Uncharacterized protein</fullName>
    </submittedName>
</protein>
<organism evidence="1 2">
    <name type="scientific">Cochliobolus carbonum (strain 26-R-13)</name>
    <name type="common">Maize leaf spot fungus</name>
    <name type="synonym">Bipolaris zeicola</name>
    <dbReference type="NCBI Taxonomy" id="930089"/>
    <lineage>
        <taxon>Eukaryota</taxon>
        <taxon>Fungi</taxon>
        <taxon>Dikarya</taxon>
        <taxon>Ascomycota</taxon>
        <taxon>Pezizomycotina</taxon>
        <taxon>Dothideomycetes</taxon>
        <taxon>Pleosporomycetidae</taxon>
        <taxon>Pleosporales</taxon>
        <taxon>Pleosporineae</taxon>
        <taxon>Pleosporaceae</taxon>
        <taxon>Bipolaris</taxon>
    </lineage>
</organism>
<dbReference type="HOGENOM" id="CLU_3111852_0_0_1"/>
<sequence>IETPTLSQLIRAANLSAEAVFCRNHQSPRDSIIAEYHSHVFAVRNYLSGVR</sequence>
<evidence type="ECO:0000313" key="2">
    <source>
        <dbReference type="Proteomes" id="UP000053841"/>
    </source>
</evidence>
<gene>
    <name evidence="1" type="ORF">COCCADRAFT_62955</name>
</gene>
<feature type="non-terminal residue" evidence="1">
    <location>
        <position position="1"/>
    </location>
</feature>
<dbReference type="AlphaFoldDB" id="W6XJ20"/>
<keyword evidence="2" id="KW-1185">Reference proteome</keyword>
<dbReference type="Proteomes" id="UP000053841">
    <property type="component" value="Unassembled WGS sequence"/>
</dbReference>
<dbReference type="RefSeq" id="XP_007718598.1">
    <property type="nucleotide sequence ID" value="XM_007720408.1"/>
</dbReference>
<dbReference type="OrthoDB" id="3250324at2759"/>
<dbReference type="EMBL" id="KI965008">
    <property type="protein sequence ID" value="EUC27092.1"/>
    <property type="molecule type" value="Genomic_DNA"/>
</dbReference>
<dbReference type="KEGG" id="bze:COCCADRAFT_62955"/>